<evidence type="ECO:0000313" key="3">
    <source>
        <dbReference type="EMBL" id="QLG48135.1"/>
    </source>
</evidence>
<name>A0A7D5H5N9_9EURY</name>
<accession>A0A7D5H5N9</accession>
<dbReference type="Proteomes" id="UP000509241">
    <property type="component" value="Chromosome"/>
</dbReference>
<reference evidence="3 4" key="1">
    <citation type="submission" date="2020-07" db="EMBL/GenBank/DDBJ databases">
        <authorList>
            <person name="Cui H."/>
        </authorList>
    </citation>
    <scope>NUCLEOTIDE SEQUENCE [LARGE SCALE GENOMIC DNA]</scope>
    <source>
        <strain evidence="3 4">YPL8</strain>
    </source>
</reference>
<dbReference type="PRINTS" id="PR01438">
    <property type="entry name" value="UNVRSLSTRESS"/>
</dbReference>
<dbReference type="OrthoDB" id="105697at2157"/>
<dbReference type="Pfam" id="PF00582">
    <property type="entry name" value="Usp"/>
    <property type="match status" value="1"/>
</dbReference>
<dbReference type="GeneID" id="56032500"/>
<evidence type="ECO:0000313" key="4">
    <source>
        <dbReference type="Proteomes" id="UP000509241"/>
    </source>
</evidence>
<gene>
    <name evidence="3" type="ORF">HYG82_04375</name>
</gene>
<dbReference type="CDD" id="cd00293">
    <property type="entry name" value="USP-like"/>
    <property type="match status" value="1"/>
</dbReference>
<dbReference type="PANTHER" id="PTHR46268">
    <property type="entry name" value="STRESS RESPONSE PROTEIN NHAX"/>
    <property type="match status" value="1"/>
</dbReference>
<proteinExistence type="inferred from homology"/>
<dbReference type="RefSeq" id="WP_179259876.1">
    <property type="nucleotide sequence ID" value="NZ_CP058601.1"/>
</dbReference>
<dbReference type="AlphaFoldDB" id="A0A7D5H5N9"/>
<dbReference type="SUPFAM" id="SSF52402">
    <property type="entry name" value="Adenine nucleotide alpha hydrolases-like"/>
    <property type="match status" value="1"/>
</dbReference>
<dbReference type="InterPro" id="IPR014729">
    <property type="entry name" value="Rossmann-like_a/b/a_fold"/>
</dbReference>
<evidence type="ECO:0000259" key="2">
    <source>
        <dbReference type="Pfam" id="PF00582"/>
    </source>
</evidence>
<keyword evidence="4" id="KW-1185">Reference proteome</keyword>
<comment type="similarity">
    <text evidence="1">Belongs to the universal stress protein A family.</text>
</comment>
<dbReference type="KEGG" id="haly:HYG82_04375"/>
<dbReference type="PANTHER" id="PTHR46268:SF6">
    <property type="entry name" value="UNIVERSAL STRESS PROTEIN UP12"/>
    <property type="match status" value="1"/>
</dbReference>
<dbReference type="InterPro" id="IPR006015">
    <property type="entry name" value="Universal_stress_UspA"/>
</dbReference>
<protein>
    <submittedName>
        <fullName evidence="3">Universal stress protein</fullName>
    </submittedName>
</protein>
<dbReference type="Gene3D" id="3.40.50.620">
    <property type="entry name" value="HUPs"/>
    <property type="match status" value="1"/>
</dbReference>
<dbReference type="EMBL" id="CP058601">
    <property type="protein sequence ID" value="QLG48135.1"/>
    <property type="molecule type" value="Genomic_DNA"/>
</dbReference>
<dbReference type="InterPro" id="IPR006016">
    <property type="entry name" value="UspA"/>
</dbReference>
<evidence type="ECO:0000256" key="1">
    <source>
        <dbReference type="ARBA" id="ARBA00008791"/>
    </source>
</evidence>
<sequence>MYDTILVATDGSDPATRAADHAIDLASSFDADLYSLYVVDTRRYGSSMMSNADSVAEDLKERGQEILTDIASRADVDVTTEVRSGQPSQQIGEYADEIDADLLIIGNRGLTSGGEIGSTAERVVRYVDRPVITA</sequence>
<organism evidence="3 4">
    <name type="scientific">Natrinema halophilum</name>
    <dbReference type="NCBI Taxonomy" id="1699371"/>
    <lineage>
        <taxon>Archaea</taxon>
        <taxon>Methanobacteriati</taxon>
        <taxon>Methanobacteriota</taxon>
        <taxon>Stenosarchaea group</taxon>
        <taxon>Halobacteria</taxon>
        <taxon>Halobacteriales</taxon>
        <taxon>Natrialbaceae</taxon>
        <taxon>Natrinema</taxon>
    </lineage>
</organism>
<feature type="domain" description="UspA" evidence="2">
    <location>
        <begin position="1"/>
        <end position="132"/>
    </location>
</feature>